<sequence length="186" mass="19949">MNRMGRLLAALALTLAIPGTASAVSIGFNVGFGNGTLEVDYDAWYGGGVEEWDTDYFQFGFTLDTGRKGSLFKYRLHAGIHNLGDGTVPDDQTGIGLDNHFGFVLNRNADVRVWAGPSIYLGFNDGDLGNGAYFGFGPTLGLDLPVGGSTLGLELSYRVAGHVFDDLDDFANTTSEDVFLRAAFLF</sequence>
<dbReference type="EMBL" id="JAVDDT010000006">
    <property type="protein sequence ID" value="MDQ2070297.1"/>
    <property type="molecule type" value="Genomic_DNA"/>
</dbReference>
<keyword evidence="3" id="KW-1185">Reference proteome</keyword>
<organism evidence="2 3">
    <name type="scientific">Natronospira bacteriovora</name>
    <dbReference type="NCBI Taxonomy" id="3069753"/>
    <lineage>
        <taxon>Bacteria</taxon>
        <taxon>Pseudomonadati</taxon>
        <taxon>Pseudomonadota</taxon>
        <taxon>Gammaproteobacteria</taxon>
        <taxon>Natronospirales</taxon>
        <taxon>Natronospiraceae</taxon>
        <taxon>Natronospira</taxon>
    </lineage>
</organism>
<evidence type="ECO:0000256" key="1">
    <source>
        <dbReference type="SAM" id="SignalP"/>
    </source>
</evidence>
<dbReference type="Proteomes" id="UP001239019">
    <property type="component" value="Unassembled WGS sequence"/>
</dbReference>
<evidence type="ECO:0000313" key="3">
    <source>
        <dbReference type="Proteomes" id="UP001239019"/>
    </source>
</evidence>
<comment type="caution">
    <text evidence="2">The sequence shown here is derived from an EMBL/GenBank/DDBJ whole genome shotgun (WGS) entry which is preliminary data.</text>
</comment>
<accession>A0ABU0W8D6</accession>
<evidence type="ECO:0000313" key="2">
    <source>
        <dbReference type="EMBL" id="MDQ2070297.1"/>
    </source>
</evidence>
<dbReference type="RefSeq" id="WP_306728789.1">
    <property type="nucleotide sequence ID" value="NZ_JAVDDT010000006.1"/>
</dbReference>
<feature type="chain" id="PRO_5046038862" description="Outer membrane protein beta-barrel domain-containing protein" evidence="1">
    <location>
        <begin position="24"/>
        <end position="186"/>
    </location>
</feature>
<proteinExistence type="predicted"/>
<gene>
    <name evidence="2" type="ORF">RBH19_10435</name>
</gene>
<feature type="signal peptide" evidence="1">
    <location>
        <begin position="1"/>
        <end position="23"/>
    </location>
</feature>
<protein>
    <recommendedName>
        <fullName evidence="4">Outer membrane protein beta-barrel domain-containing protein</fullName>
    </recommendedName>
</protein>
<reference evidence="2 3" key="1">
    <citation type="submission" date="2023-08" db="EMBL/GenBank/DDBJ databases">
        <title>Whole-genome sequencing of halo(alkali)philic microorganisms from hypersaline lakes.</title>
        <authorList>
            <person name="Sorokin D.Y."/>
            <person name="Abbas B."/>
            <person name="Merkel A.Y."/>
        </authorList>
    </citation>
    <scope>NUCLEOTIDE SEQUENCE [LARGE SCALE GENOMIC DNA]</scope>
    <source>
        <strain evidence="2 3">AB-CW4</strain>
    </source>
</reference>
<keyword evidence="1" id="KW-0732">Signal</keyword>
<name>A0ABU0W8D6_9GAMM</name>
<evidence type="ECO:0008006" key="4">
    <source>
        <dbReference type="Google" id="ProtNLM"/>
    </source>
</evidence>